<evidence type="ECO:0000313" key="2">
    <source>
        <dbReference type="EMBL" id="GAA0159158.1"/>
    </source>
</evidence>
<organism evidence="2 3">
    <name type="scientific">Lithospermum erythrorhizon</name>
    <name type="common">Purple gromwell</name>
    <name type="synonym">Lithospermum officinale var. erythrorhizon</name>
    <dbReference type="NCBI Taxonomy" id="34254"/>
    <lineage>
        <taxon>Eukaryota</taxon>
        <taxon>Viridiplantae</taxon>
        <taxon>Streptophyta</taxon>
        <taxon>Embryophyta</taxon>
        <taxon>Tracheophyta</taxon>
        <taxon>Spermatophyta</taxon>
        <taxon>Magnoliopsida</taxon>
        <taxon>eudicotyledons</taxon>
        <taxon>Gunneridae</taxon>
        <taxon>Pentapetalae</taxon>
        <taxon>asterids</taxon>
        <taxon>lamiids</taxon>
        <taxon>Boraginales</taxon>
        <taxon>Boraginaceae</taxon>
        <taxon>Boraginoideae</taxon>
        <taxon>Lithospermeae</taxon>
        <taxon>Lithospermum</taxon>
    </lineage>
</organism>
<sequence length="325" mass="36438">MAEGVPHIWTLKDKARGLPVPSSEDMDSVAKLMRVLPEGDNKQPWYTFYDEAMLVMAGLVYDKVFGSEDRGTPPTWDELVNIVASKEPQLVDFDDILMDHPSLSTRVPIVTKTKPRESMIPEATSTSPPPTSVVHTPAINPLLKRMATAFPSALKELCPKKRKSWLAIKRRPRELRPKKRKSWLAIPLQAALEEKVRSSKGKSPRQDAGEASAQVPQLPKYNGPYLVKPYEVSNLEVTKESPWGAHKFHFHLAKPLLSKEMAAQYTPLVDPYAAFAQAMKHINRYASELLSVSSSYISDFYILISCFASCQWSFRVSQASRPSSA</sequence>
<feature type="region of interest" description="Disordered" evidence="1">
    <location>
        <begin position="195"/>
        <end position="214"/>
    </location>
</feature>
<comment type="caution">
    <text evidence="2">The sequence shown here is derived from an EMBL/GenBank/DDBJ whole genome shotgun (WGS) entry which is preliminary data.</text>
</comment>
<proteinExistence type="predicted"/>
<dbReference type="EMBL" id="BAABME010020044">
    <property type="protein sequence ID" value="GAA0159158.1"/>
    <property type="molecule type" value="Genomic_DNA"/>
</dbReference>
<dbReference type="Proteomes" id="UP001454036">
    <property type="component" value="Unassembled WGS sequence"/>
</dbReference>
<keyword evidence="3" id="KW-1185">Reference proteome</keyword>
<name>A0AAV3Q6G7_LITER</name>
<evidence type="ECO:0000256" key="1">
    <source>
        <dbReference type="SAM" id="MobiDB-lite"/>
    </source>
</evidence>
<protein>
    <submittedName>
        <fullName evidence="2">Uncharacterized protein</fullName>
    </submittedName>
</protein>
<evidence type="ECO:0000313" key="3">
    <source>
        <dbReference type="Proteomes" id="UP001454036"/>
    </source>
</evidence>
<accession>A0AAV3Q6G7</accession>
<dbReference type="AlphaFoldDB" id="A0AAV3Q6G7"/>
<gene>
    <name evidence="2" type="ORF">LIER_38806</name>
</gene>
<reference evidence="2 3" key="1">
    <citation type="submission" date="2024-01" db="EMBL/GenBank/DDBJ databases">
        <title>The complete chloroplast genome sequence of Lithospermum erythrorhizon: insights into the phylogenetic relationship among Boraginaceae species and the maternal lineages of purple gromwells.</title>
        <authorList>
            <person name="Okada T."/>
            <person name="Watanabe K."/>
        </authorList>
    </citation>
    <scope>NUCLEOTIDE SEQUENCE [LARGE SCALE GENOMIC DNA]</scope>
</reference>